<proteinExistence type="inferred from homology"/>
<sequence length="275" mass="30997">MQLFDSHCHLDRVELDAFDNDFDRFMHTAWLESVTRMLCVSIKPSTWPAMTDLVSPYLAGNPERRTERPEVFLSYGLHPTDDAGAVIPADELVRAIRDDRHADSIVAVGETGLDYFHCEEGERWQHDRFVNHIEAAKAVGKPVIIHTRGAPGDTMDVLEREHAEECGGVMHCFAEDWETARRALDLGFYISFSGIVTFKSAAALREVAKKVPGDRILIETDSPYLSPVPYRGKPNNPIRVRHVAEMLADLRGESLPEMATRSRENAQRWLGLATD</sequence>
<name>A0A6I6CZF3_9GAMM</name>
<dbReference type="PIRSF" id="PIRSF005902">
    <property type="entry name" value="DNase_TatD"/>
    <property type="match status" value="1"/>
</dbReference>
<dbReference type="Pfam" id="PF01026">
    <property type="entry name" value="TatD_DNase"/>
    <property type="match status" value="1"/>
</dbReference>
<dbReference type="GO" id="GO:0004536">
    <property type="term" value="F:DNA nuclease activity"/>
    <property type="evidence" value="ECO:0007669"/>
    <property type="project" value="InterPro"/>
</dbReference>
<dbReference type="InterPro" id="IPR032466">
    <property type="entry name" value="Metal_Hydrolase"/>
</dbReference>
<reference evidence="5 6" key="1">
    <citation type="submission" date="2019-11" db="EMBL/GenBank/DDBJ databases">
        <authorList>
            <person name="Zhang J."/>
            <person name="Sun C."/>
        </authorList>
    </citation>
    <scope>NUCLEOTIDE SEQUENCE [LARGE SCALE GENOMIC DNA]</scope>
    <source>
        <strain evidence="6">sp2</strain>
    </source>
</reference>
<dbReference type="InterPro" id="IPR001130">
    <property type="entry name" value="TatD-like"/>
</dbReference>
<dbReference type="EMBL" id="CP046415">
    <property type="protein sequence ID" value="QGT78028.1"/>
    <property type="molecule type" value="Genomic_DNA"/>
</dbReference>
<dbReference type="CDD" id="cd01310">
    <property type="entry name" value="TatD_DNAse"/>
    <property type="match status" value="1"/>
</dbReference>
<dbReference type="PROSITE" id="PS01091">
    <property type="entry name" value="TATD_3"/>
    <property type="match status" value="1"/>
</dbReference>
<keyword evidence="5" id="KW-0540">Nuclease</keyword>
<evidence type="ECO:0000313" key="6">
    <source>
        <dbReference type="Proteomes" id="UP000427716"/>
    </source>
</evidence>
<evidence type="ECO:0000256" key="3">
    <source>
        <dbReference type="ARBA" id="ARBA00022801"/>
    </source>
</evidence>
<dbReference type="GO" id="GO:0046872">
    <property type="term" value="F:metal ion binding"/>
    <property type="evidence" value="ECO:0007669"/>
    <property type="project" value="UniProtKB-KW"/>
</dbReference>
<gene>
    <name evidence="5" type="ORF">GM160_03470</name>
</gene>
<keyword evidence="2 4" id="KW-0479">Metal-binding</keyword>
<dbReference type="InterPro" id="IPR018228">
    <property type="entry name" value="DNase_TatD-rel_CS"/>
</dbReference>
<evidence type="ECO:0000313" key="5">
    <source>
        <dbReference type="EMBL" id="QGT78028.1"/>
    </source>
</evidence>
<organism evidence="5 6">
    <name type="scientific">Guyparkeria halophila</name>
    <dbReference type="NCBI Taxonomy" id="47960"/>
    <lineage>
        <taxon>Bacteria</taxon>
        <taxon>Pseudomonadati</taxon>
        <taxon>Pseudomonadota</taxon>
        <taxon>Gammaproteobacteria</taxon>
        <taxon>Chromatiales</taxon>
        <taxon>Thioalkalibacteraceae</taxon>
        <taxon>Guyparkeria</taxon>
    </lineage>
</organism>
<evidence type="ECO:0000256" key="2">
    <source>
        <dbReference type="ARBA" id="ARBA00022723"/>
    </source>
</evidence>
<dbReference type="AlphaFoldDB" id="A0A6I6CZF3"/>
<dbReference type="NCBIfam" id="TIGR00010">
    <property type="entry name" value="YchF/TatD family DNA exonuclease"/>
    <property type="match status" value="1"/>
</dbReference>
<protein>
    <submittedName>
        <fullName evidence="5">YchF/TatD family DNA exonuclease</fullName>
    </submittedName>
</protein>
<dbReference type="KEGG" id="ghl:GM160_03470"/>
<feature type="binding site" evidence="4">
    <location>
        <position position="221"/>
    </location>
    <ligand>
        <name>a divalent metal cation</name>
        <dbReference type="ChEBI" id="CHEBI:60240"/>
        <label>1</label>
    </ligand>
</feature>
<dbReference type="FunFam" id="3.20.20.140:FF:000005">
    <property type="entry name" value="TatD family hydrolase"/>
    <property type="match status" value="1"/>
</dbReference>
<keyword evidence="3" id="KW-0378">Hydrolase</keyword>
<feature type="binding site" evidence="4">
    <location>
        <position position="171"/>
    </location>
    <ligand>
        <name>a divalent metal cation</name>
        <dbReference type="ChEBI" id="CHEBI:60240"/>
        <label>2</label>
    </ligand>
</feature>
<dbReference type="PROSITE" id="PS01137">
    <property type="entry name" value="TATD_1"/>
    <property type="match status" value="1"/>
</dbReference>
<keyword evidence="6" id="KW-1185">Reference proteome</keyword>
<accession>A0A6I6CZF3</accession>
<feature type="binding site" evidence="4">
    <location>
        <position position="9"/>
    </location>
    <ligand>
        <name>a divalent metal cation</name>
        <dbReference type="ChEBI" id="CHEBI:60240"/>
        <label>1</label>
    </ligand>
</feature>
<dbReference type="PANTHER" id="PTHR46124">
    <property type="entry name" value="D-AMINOACYL-TRNA DEACYLASE"/>
    <property type="match status" value="1"/>
</dbReference>
<dbReference type="SUPFAM" id="SSF51556">
    <property type="entry name" value="Metallo-dependent hydrolases"/>
    <property type="match status" value="1"/>
</dbReference>
<dbReference type="GO" id="GO:0004527">
    <property type="term" value="F:exonuclease activity"/>
    <property type="evidence" value="ECO:0007669"/>
    <property type="project" value="UniProtKB-KW"/>
</dbReference>
<feature type="binding site" evidence="4">
    <location>
        <position position="110"/>
    </location>
    <ligand>
        <name>a divalent metal cation</name>
        <dbReference type="ChEBI" id="CHEBI:60240"/>
        <label>1</label>
    </ligand>
</feature>
<comment type="similarity">
    <text evidence="1">Belongs to the metallo-dependent hydrolases superfamily. TatD-type hydrolase family.</text>
</comment>
<dbReference type="Gene3D" id="3.20.20.140">
    <property type="entry name" value="Metal-dependent hydrolases"/>
    <property type="match status" value="1"/>
</dbReference>
<feature type="binding site" evidence="4">
    <location>
        <position position="7"/>
    </location>
    <ligand>
        <name>a divalent metal cation</name>
        <dbReference type="ChEBI" id="CHEBI:60240"/>
        <label>1</label>
    </ligand>
</feature>
<keyword evidence="5" id="KW-0269">Exonuclease</keyword>
<evidence type="ECO:0000256" key="1">
    <source>
        <dbReference type="ARBA" id="ARBA00009275"/>
    </source>
</evidence>
<dbReference type="RefSeq" id="WP_156228115.1">
    <property type="nucleotide sequence ID" value="NZ_CP046415.1"/>
</dbReference>
<dbReference type="GO" id="GO:0005829">
    <property type="term" value="C:cytosol"/>
    <property type="evidence" value="ECO:0007669"/>
    <property type="project" value="TreeGrafter"/>
</dbReference>
<evidence type="ECO:0000256" key="4">
    <source>
        <dbReference type="PIRSR" id="PIRSR005902-1"/>
    </source>
</evidence>
<dbReference type="Proteomes" id="UP000427716">
    <property type="component" value="Chromosome"/>
</dbReference>
<dbReference type="InterPro" id="IPR015991">
    <property type="entry name" value="TatD/YcfH-like"/>
</dbReference>
<feature type="binding site" evidence="4">
    <location>
        <position position="146"/>
    </location>
    <ligand>
        <name>a divalent metal cation</name>
        <dbReference type="ChEBI" id="CHEBI:60240"/>
        <label>2</label>
    </ligand>
</feature>
<dbReference type="PANTHER" id="PTHR46124:SF2">
    <property type="entry name" value="D-AMINOACYL-TRNA DEACYLASE"/>
    <property type="match status" value="1"/>
</dbReference>